<dbReference type="OrthoDB" id="1689146at2759"/>
<accession>A0A1R3HJS7</accession>
<protein>
    <recommendedName>
        <fullName evidence="2">DUF4220 domain-containing protein</fullName>
    </recommendedName>
</protein>
<dbReference type="Gramene" id="OMO70646">
    <property type="protein sequence ID" value="OMO70646"/>
    <property type="gene ID" value="CCACVL1_18740"/>
</dbReference>
<evidence type="ECO:0000256" key="1">
    <source>
        <dbReference type="SAM" id="Phobius"/>
    </source>
</evidence>
<dbReference type="EMBL" id="AWWV01011780">
    <property type="protein sequence ID" value="OMO70646.1"/>
    <property type="molecule type" value="Genomic_DNA"/>
</dbReference>
<gene>
    <name evidence="3" type="ORF">CCACVL1_18740</name>
</gene>
<dbReference type="PANTHER" id="PTHR31325">
    <property type="entry name" value="OS01G0798800 PROTEIN-RELATED"/>
    <property type="match status" value="1"/>
</dbReference>
<keyword evidence="1" id="KW-0472">Membrane</keyword>
<feature type="transmembrane region" description="Helical" evidence="1">
    <location>
        <begin position="37"/>
        <end position="61"/>
    </location>
</feature>
<dbReference type="OMA" id="MEMELFL"/>
<name>A0A1R3HJS7_COCAP</name>
<evidence type="ECO:0000313" key="3">
    <source>
        <dbReference type="EMBL" id="OMO70646.1"/>
    </source>
</evidence>
<keyword evidence="4" id="KW-1185">Reference proteome</keyword>
<sequence length="406" mass="47068">MAYPPAITHTKIFSLTVQLILIKYGNRRKFTGKDLKLISTLVWSMYLFADWLATVALSTLIRTRRDQITSPLAIFWTPFLLLHLGGPDSITAYSLQDNDLWPRHFFGLCFQIGVALYVYVKFWDLSKTMLRFMAAPVFIVGIIKYGERVYALFKASSIRFRKSVFSTPNSKNFQLESDLLKGPTSQESQQQGNLKLEQHLHQRQVEIKYRYLHRAFLLFQVFRPLFSDLKLRIYKGLSYIFEMEMEVYTAEEAFRIVEIELGFLYDLLYTKIPIVTSKMGVILRCICLSCLVSTLIAFLFVVGKHGYSKVDIGISYLLIVGALFLEIYSAILHLSSDWGILWLTIQENRFFKSLGSKLSHFSRAKNGIRTMAQHSLLDYSLKRRNFRLAKAINVFDQDDNLEKSKD</sequence>
<feature type="transmembrane region" description="Helical" evidence="1">
    <location>
        <begin position="314"/>
        <end position="334"/>
    </location>
</feature>
<feature type="transmembrane region" description="Helical" evidence="1">
    <location>
        <begin position="73"/>
        <end position="93"/>
    </location>
</feature>
<feature type="domain" description="DUF4220" evidence="2">
    <location>
        <begin position="43"/>
        <end position="379"/>
    </location>
</feature>
<evidence type="ECO:0000313" key="4">
    <source>
        <dbReference type="Proteomes" id="UP000188268"/>
    </source>
</evidence>
<feature type="transmembrane region" description="Helical" evidence="1">
    <location>
        <begin position="281"/>
        <end position="302"/>
    </location>
</feature>
<feature type="transmembrane region" description="Helical" evidence="1">
    <location>
        <begin position="105"/>
        <end position="123"/>
    </location>
</feature>
<reference evidence="3 4" key="1">
    <citation type="submission" date="2013-09" db="EMBL/GenBank/DDBJ databases">
        <title>Corchorus capsularis genome sequencing.</title>
        <authorList>
            <person name="Alam M."/>
            <person name="Haque M.S."/>
            <person name="Islam M.S."/>
            <person name="Emdad E.M."/>
            <person name="Islam M.M."/>
            <person name="Ahmed B."/>
            <person name="Halim A."/>
            <person name="Hossen Q.M.M."/>
            <person name="Hossain M.Z."/>
            <person name="Ahmed R."/>
            <person name="Khan M.M."/>
            <person name="Islam R."/>
            <person name="Rashid M.M."/>
            <person name="Khan S.A."/>
            <person name="Rahman M.S."/>
            <person name="Alam M."/>
        </authorList>
    </citation>
    <scope>NUCLEOTIDE SEQUENCE [LARGE SCALE GENOMIC DNA]</scope>
    <source>
        <strain evidence="4">cv. CVL-1</strain>
        <tissue evidence="3">Whole seedling</tissue>
    </source>
</reference>
<dbReference type="AlphaFoldDB" id="A0A1R3HJS7"/>
<dbReference type="Proteomes" id="UP000188268">
    <property type="component" value="Unassembled WGS sequence"/>
</dbReference>
<evidence type="ECO:0000259" key="2">
    <source>
        <dbReference type="Pfam" id="PF13968"/>
    </source>
</evidence>
<dbReference type="STRING" id="210143.A0A1R3HJS7"/>
<keyword evidence="1" id="KW-0812">Transmembrane</keyword>
<keyword evidence="1" id="KW-1133">Transmembrane helix</keyword>
<comment type="caution">
    <text evidence="3">The sequence shown here is derived from an EMBL/GenBank/DDBJ whole genome shotgun (WGS) entry which is preliminary data.</text>
</comment>
<organism evidence="3 4">
    <name type="scientific">Corchorus capsularis</name>
    <name type="common">Jute</name>
    <dbReference type="NCBI Taxonomy" id="210143"/>
    <lineage>
        <taxon>Eukaryota</taxon>
        <taxon>Viridiplantae</taxon>
        <taxon>Streptophyta</taxon>
        <taxon>Embryophyta</taxon>
        <taxon>Tracheophyta</taxon>
        <taxon>Spermatophyta</taxon>
        <taxon>Magnoliopsida</taxon>
        <taxon>eudicotyledons</taxon>
        <taxon>Gunneridae</taxon>
        <taxon>Pentapetalae</taxon>
        <taxon>rosids</taxon>
        <taxon>malvids</taxon>
        <taxon>Malvales</taxon>
        <taxon>Malvaceae</taxon>
        <taxon>Grewioideae</taxon>
        <taxon>Apeibeae</taxon>
        <taxon>Corchorus</taxon>
    </lineage>
</organism>
<dbReference type="InterPro" id="IPR025315">
    <property type="entry name" value="DUF4220"/>
</dbReference>
<proteinExistence type="predicted"/>
<dbReference type="Pfam" id="PF13968">
    <property type="entry name" value="DUF4220"/>
    <property type="match status" value="1"/>
</dbReference>